<dbReference type="Proteomes" id="UP000022910">
    <property type="component" value="Unassembled WGS sequence"/>
</dbReference>
<sequence length="525" mass="60554">MNNNITTMNHFSLAYDTYSKYINEFFESSKLILDDYLDSFLESSDHIYLIIMNNYFNGFLKYSNHILRVITNDSDLNKISVILITLVTVVLMAFFFWYYTNSKNNVKTSNIDGKTEFIFVLEEEFNNSTTSTEKDDNLTEISRVPFQEKIGEHGPINKSLETSFASLQEESDFTIKYLQESRQEQDVVKIKESEILSQEDASMRLNDSTEIKTEPVNQEKSHEEIFHSDSHEPDANLRSNDSTELLTDQEKSHEEVLQSNSHEPDASDASVRPNQEKFHEEVLQSNSYEPGARPEDYMELKTETVNQEKFNEVVLQSNIHEPEASLQSDYEEISYEEIEESLYQESDENPLANAPNTIIQEKSEASAQYQSYEEISNESDDNPLANGSDKVTLQEPETSLQYKIQQILSRIPKADSPITQTGLNYTFTPKTESESEVSSQSDLSDIEETKYEDAYVQTDLRGSRSIILNDQIPVKVPLPNETALDVLDEFRLSNVVYAFSGQDLIEFEDYDEEEEIRRFLFKKNI</sequence>
<evidence type="ECO:0000256" key="1">
    <source>
        <dbReference type="SAM" id="MobiDB-lite"/>
    </source>
</evidence>
<feature type="compositionally biased region" description="Basic and acidic residues" evidence="1">
    <location>
        <begin position="207"/>
        <end position="235"/>
    </location>
</feature>
<keyword evidence="4" id="KW-1185">Reference proteome</keyword>
<proteinExistence type="predicted"/>
<feature type="compositionally biased region" description="Polar residues" evidence="1">
    <location>
        <begin position="237"/>
        <end position="246"/>
    </location>
</feature>
<protein>
    <submittedName>
        <fullName evidence="3">Uncharacterized protein</fullName>
    </submittedName>
</protein>
<dbReference type="HOGENOM" id="CLU_559704_0_0_1"/>
<feature type="region of interest" description="Disordered" evidence="1">
    <location>
        <begin position="200"/>
        <end position="293"/>
    </location>
</feature>
<feature type="compositionally biased region" description="Polar residues" evidence="1">
    <location>
        <begin position="364"/>
        <end position="374"/>
    </location>
</feature>
<evidence type="ECO:0000313" key="4">
    <source>
        <dbReference type="Proteomes" id="UP000022910"/>
    </source>
</evidence>
<dbReference type="AlphaFoldDB" id="A0A015N7S1"/>
<reference evidence="3 4" key="1">
    <citation type="submission" date="2014-02" db="EMBL/GenBank/DDBJ databases">
        <title>Single nucleus genome sequencing reveals high similarity among nuclei of an endomycorrhizal fungus.</title>
        <authorList>
            <person name="Lin K."/>
            <person name="Geurts R."/>
            <person name="Zhang Z."/>
            <person name="Limpens E."/>
            <person name="Saunders D.G."/>
            <person name="Mu D."/>
            <person name="Pang E."/>
            <person name="Cao H."/>
            <person name="Cha H."/>
            <person name="Lin T."/>
            <person name="Zhou Q."/>
            <person name="Shang Y."/>
            <person name="Li Y."/>
            <person name="Ivanov S."/>
            <person name="Sharma T."/>
            <person name="Velzen R.V."/>
            <person name="Ruijter N.D."/>
            <person name="Aanen D.K."/>
            <person name="Win J."/>
            <person name="Kamoun S."/>
            <person name="Bisseling T."/>
            <person name="Huang S."/>
        </authorList>
    </citation>
    <scope>NUCLEOTIDE SEQUENCE [LARGE SCALE GENOMIC DNA]</scope>
    <source>
        <strain evidence="4">DAOM197198w</strain>
    </source>
</reference>
<comment type="caution">
    <text evidence="3">The sequence shown here is derived from an EMBL/GenBank/DDBJ whole genome shotgun (WGS) entry which is preliminary data.</text>
</comment>
<evidence type="ECO:0000313" key="3">
    <source>
        <dbReference type="EMBL" id="EXX75198.1"/>
    </source>
</evidence>
<dbReference type="EMBL" id="JEMT01012506">
    <property type="protein sequence ID" value="EXX75198.1"/>
    <property type="molecule type" value="Genomic_DNA"/>
</dbReference>
<dbReference type="OrthoDB" id="2389600at2759"/>
<evidence type="ECO:0000256" key="2">
    <source>
        <dbReference type="SAM" id="Phobius"/>
    </source>
</evidence>
<organism evidence="3 4">
    <name type="scientific">Rhizophagus irregularis (strain DAOM 197198w)</name>
    <name type="common">Glomus intraradices</name>
    <dbReference type="NCBI Taxonomy" id="1432141"/>
    <lineage>
        <taxon>Eukaryota</taxon>
        <taxon>Fungi</taxon>
        <taxon>Fungi incertae sedis</taxon>
        <taxon>Mucoromycota</taxon>
        <taxon>Glomeromycotina</taxon>
        <taxon>Glomeromycetes</taxon>
        <taxon>Glomerales</taxon>
        <taxon>Glomeraceae</taxon>
        <taxon>Rhizophagus</taxon>
    </lineage>
</organism>
<gene>
    <name evidence="3" type="ORF">RirG_043830</name>
</gene>
<keyword evidence="2" id="KW-0472">Membrane</keyword>
<keyword evidence="2" id="KW-1133">Transmembrane helix</keyword>
<accession>A0A015N7S1</accession>
<name>A0A015N7S1_RHIIW</name>
<keyword evidence="2" id="KW-0812">Transmembrane</keyword>
<feature type="region of interest" description="Disordered" evidence="1">
    <location>
        <begin position="364"/>
        <end position="394"/>
    </location>
</feature>
<feature type="transmembrane region" description="Helical" evidence="2">
    <location>
        <begin position="79"/>
        <end position="99"/>
    </location>
</feature>